<evidence type="ECO:0000313" key="3">
    <source>
        <dbReference type="Proteomes" id="UP001220256"/>
    </source>
</evidence>
<proteinExistence type="predicted"/>
<dbReference type="Proteomes" id="UP001220256">
    <property type="component" value="Unassembled WGS sequence"/>
</dbReference>
<dbReference type="EMBL" id="JAPVEB010000003">
    <property type="protein sequence ID" value="KAJ5269586.1"/>
    <property type="molecule type" value="Genomic_DNA"/>
</dbReference>
<keyword evidence="3" id="KW-1185">Reference proteome</keyword>
<gene>
    <name evidence="2" type="ORF">N7505_005344</name>
</gene>
<evidence type="ECO:0000256" key="1">
    <source>
        <dbReference type="SAM" id="MobiDB-lite"/>
    </source>
</evidence>
<reference evidence="2 3" key="1">
    <citation type="journal article" date="2023" name="IMA Fungus">
        <title>Comparative genomic study of the Penicillium genus elucidates a diverse pangenome and 15 lateral gene transfer events.</title>
        <authorList>
            <person name="Petersen C."/>
            <person name="Sorensen T."/>
            <person name="Nielsen M.R."/>
            <person name="Sondergaard T.E."/>
            <person name="Sorensen J.L."/>
            <person name="Fitzpatrick D.A."/>
            <person name="Frisvad J.C."/>
            <person name="Nielsen K.L."/>
        </authorList>
    </citation>
    <scope>NUCLEOTIDE SEQUENCE [LARGE SCALE GENOMIC DNA]</scope>
    <source>
        <strain evidence="2 3">IBT 3361</strain>
    </source>
</reference>
<evidence type="ECO:0000313" key="2">
    <source>
        <dbReference type="EMBL" id="KAJ5269586.1"/>
    </source>
</evidence>
<feature type="region of interest" description="Disordered" evidence="1">
    <location>
        <begin position="86"/>
        <end position="105"/>
    </location>
</feature>
<protein>
    <recommendedName>
        <fullName evidence="4">Retrotransposon Copia-like N-terminal domain-containing protein</fullName>
    </recommendedName>
</protein>
<feature type="compositionally biased region" description="Polar residues" evidence="1">
    <location>
        <begin position="89"/>
        <end position="99"/>
    </location>
</feature>
<evidence type="ECO:0008006" key="4">
    <source>
        <dbReference type="Google" id="ProtNLM"/>
    </source>
</evidence>
<sequence>MTSTETPRTSGIDAKLEGRHNYHSWFRQLRLELCATDSLYWPTIMGVNEGPVEPKYQCYTHEQAISAIPKSKRIAPSQVTDQEVERLSTKLSSETSSFPQVGRRT</sequence>
<comment type="caution">
    <text evidence="2">The sequence shown here is derived from an EMBL/GenBank/DDBJ whole genome shotgun (WGS) entry which is preliminary data.</text>
</comment>
<accession>A0ABQ8WI18</accession>
<name>A0ABQ8WI18_PENCH</name>
<organism evidence="2 3">
    <name type="scientific">Penicillium chrysogenum</name>
    <name type="common">Penicillium notatum</name>
    <dbReference type="NCBI Taxonomy" id="5076"/>
    <lineage>
        <taxon>Eukaryota</taxon>
        <taxon>Fungi</taxon>
        <taxon>Dikarya</taxon>
        <taxon>Ascomycota</taxon>
        <taxon>Pezizomycotina</taxon>
        <taxon>Eurotiomycetes</taxon>
        <taxon>Eurotiomycetidae</taxon>
        <taxon>Eurotiales</taxon>
        <taxon>Aspergillaceae</taxon>
        <taxon>Penicillium</taxon>
        <taxon>Penicillium chrysogenum species complex</taxon>
    </lineage>
</organism>